<gene>
    <name evidence="1" type="ORF">GA0070618_4648</name>
</gene>
<dbReference type="SUPFAM" id="SSF54427">
    <property type="entry name" value="NTF2-like"/>
    <property type="match status" value="1"/>
</dbReference>
<dbReference type="InterPro" id="IPR032710">
    <property type="entry name" value="NTF2-like_dom_sf"/>
</dbReference>
<keyword evidence="2" id="KW-1185">Reference proteome</keyword>
<proteinExistence type="predicted"/>
<organism evidence="1 2">
    <name type="scientific">Micromonospora echinospora</name>
    <name type="common">Micromonospora purpurea</name>
    <dbReference type="NCBI Taxonomy" id="1877"/>
    <lineage>
        <taxon>Bacteria</taxon>
        <taxon>Bacillati</taxon>
        <taxon>Actinomycetota</taxon>
        <taxon>Actinomycetes</taxon>
        <taxon>Micromonosporales</taxon>
        <taxon>Micromonosporaceae</taxon>
        <taxon>Micromonospora</taxon>
    </lineage>
</organism>
<dbReference type="EMBL" id="LT607413">
    <property type="protein sequence ID" value="SCF26723.1"/>
    <property type="molecule type" value="Genomic_DNA"/>
</dbReference>
<dbReference type="AlphaFoldDB" id="A0A1C4Z196"/>
<dbReference type="Proteomes" id="UP000198253">
    <property type="component" value="Chromosome I"/>
</dbReference>
<sequence>MTNQPVDPADARAIEDVLNRVAYILDTHEYDRLSEVFAPDVSFDNPGRLTASGLDEVIAAFKAIATPAVSHHITNVVVDGVDADTAECLSKALALRAGGQVTAAIYRDTVTRTDAGWRVAARRISPLG</sequence>
<reference evidence="2" key="1">
    <citation type="submission" date="2016-06" db="EMBL/GenBank/DDBJ databases">
        <authorList>
            <person name="Varghese N."/>
            <person name="Submissions Spin"/>
        </authorList>
    </citation>
    <scope>NUCLEOTIDE SEQUENCE [LARGE SCALE GENOMIC DNA]</scope>
    <source>
        <strain evidence="2">DSM 43816</strain>
    </source>
</reference>
<dbReference type="InParanoid" id="A0A1C4Z196"/>
<dbReference type="InterPro" id="IPR037401">
    <property type="entry name" value="SnoaL-like"/>
</dbReference>
<dbReference type="Pfam" id="PF13577">
    <property type="entry name" value="SnoaL_4"/>
    <property type="match status" value="1"/>
</dbReference>
<accession>A0A1C4Z196</accession>
<evidence type="ECO:0000313" key="1">
    <source>
        <dbReference type="EMBL" id="SCF26723.1"/>
    </source>
</evidence>
<dbReference type="OrthoDB" id="9180262at2"/>
<dbReference type="Gene3D" id="3.10.450.50">
    <property type="match status" value="1"/>
</dbReference>
<dbReference type="RefSeq" id="WP_088983503.1">
    <property type="nucleotide sequence ID" value="NZ_LT607413.1"/>
</dbReference>
<protein>
    <submittedName>
        <fullName evidence="1">SnoaL-like domain-containing protein</fullName>
    </submittedName>
</protein>
<name>A0A1C4Z196_MICEC</name>
<evidence type="ECO:0000313" key="2">
    <source>
        <dbReference type="Proteomes" id="UP000198253"/>
    </source>
</evidence>